<organism evidence="1 2">
    <name type="scientific">Caldimonas mangrovi</name>
    <dbReference type="NCBI Taxonomy" id="2944811"/>
    <lineage>
        <taxon>Bacteria</taxon>
        <taxon>Pseudomonadati</taxon>
        <taxon>Pseudomonadota</taxon>
        <taxon>Betaproteobacteria</taxon>
        <taxon>Burkholderiales</taxon>
        <taxon>Sphaerotilaceae</taxon>
        <taxon>Caldimonas</taxon>
    </lineage>
</organism>
<gene>
    <name evidence="1" type="ORF">M8A51_14910</name>
</gene>
<evidence type="ECO:0000313" key="1">
    <source>
        <dbReference type="EMBL" id="MCM5680813.1"/>
    </source>
</evidence>
<keyword evidence="2" id="KW-1185">Reference proteome</keyword>
<accession>A0ABT0YPZ3</accession>
<proteinExistence type="predicted"/>
<dbReference type="EMBL" id="JAMKFE010000008">
    <property type="protein sequence ID" value="MCM5680813.1"/>
    <property type="molecule type" value="Genomic_DNA"/>
</dbReference>
<reference evidence="1" key="1">
    <citation type="submission" date="2022-05" db="EMBL/GenBank/DDBJ databases">
        <title>Schlegelella sp. nov., isolated from mangrove soil.</title>
        <authorList>
            <person name="Liu Y."/>
            <person name="Ge X."/>
            <person name="Liu W."/>
        </authorList>
    </citation>
    <scope>NUCLEOTIDE SEQUENCE</scope>
    <source>
        <strain evidence="1">S2-27</strain>
    </source>
</reference>
<dbReference type="Proteomes" id="UP001165541">
    <property type="component" value="Unassembled WGS sequence"/>
</dbReference>
<sequence length="141" mass="15793">MPFVARNVHGVIVSLHREPTADTQEFLPDDHPDVDAFVGRRPVADDRFRALDADFVRVLEDVIDLLIDRNVIRITDLPSEAQQKLFSRKSFRDSRGKNSLKLFDPVALEAVTHFDVSAGNPPSTTAGLDVIDTDFHDDLGR</sequence>
<protein>
    <submittedName>
        <fullName evidence="1">Uncharacterized protein</fullName>
    </submittedName>
</protein>
<dbReference type="RefSeq" id="WP_251779258.1">
    <property type="nucleotide sequence ID" value="NZ_JAMKFE010000008.1"/>
</dbReference>
<name>A0ABT0YPZ3_9BURK</name>
<evidence type="ECO:0000313" key="2">
    <source>
        <dbReference type="Proteomes" id="UP001165541"/>
    </source>
</evidence>
<comment type="caution">
    <text evidence="1">The sequence shown here is derived from an EMBL/GenBank/DDBJ whole genome shotgun (WGS) entry which is preliminary data.</text>
</comment>